<gene>
    <name evidence="1" type="ORF">NXS10_05760</name>
</gene>
<protein>
    <submittedName>
        <fullName evidence="1">Uncharacterized protein</fullName>
    </submittedName>
</protein>
<dbReference type="EMBL" id="JANUXX010000006">
    <property type="protein sequence ID" value="MCS4488463.1"/>
    <property type="molecule type" value="Genomic_DNA"/>
</dbReference>
<accession>A0ABT2F7M2</accession>
<sequence length="42" mass="4659">MERNAEAITAKILMPKEVVRFSKGFVCATIAHADDHGVNQLF</sequence>
<organism evidence="1 2">
    <name type="scientific">Streptococcus sciuri</name>
    <dbReference type="NCBI Taxonomy" id="2973939"/>
    <lineage>
        <taxon>Bacteria</taxon>
        <taxon>Bacillati</taxon>
        <taxon>Bacillota</taxon>
        <taxon>Bacilli</taxon>
        <taxon>Lactobacillales</taxon>
        <taxon>Streptococcaceae</taxon>
        <taxon>Streptococcus</taxon>
    </lineage>
</organism>
<dbReference type="Proteomes" id="UP001206548">
    <property type="component" value="Unassembled WGS sequence"/>
</dbReference>
<proteinExistence type="predicted"/>
<keyword evidence="2" id="KW-1185">Reference proteome</keyword>
<comment type="caution">
    <text evidence="1">The sequence shown here is derived from an EMBL/GenBank/DDBJ whole genome shotgun (WGS) entry which is preliminary data.</text>
</comment>
<reference evidence="1 2" key="1">
    <citation type="journal article" date="2023" name="Int. J. Syst. Evol. Microbiol.">
        <title>Streptococcus sciuri sp. nov., Staphylococcus marylandisciuri sp. nov. and Staphylococcus americanisciuri sp. nov., isolated from faeces of eastern grey squirrel (Sciurus carolinensis).</title>
        <authorList>
            <person name="Volokhov D.V."/>
            <person name="Zagorodnyaya T.A."/>
            <person name="Furtak V.A."/>
            <person name="Nattanmai G."/>
            <person name="Randall L."/>
            <person name="Jose S."/>
            <person name="Gao Y."/>
            <person name="Eisenberg T."/>
            <person name="Delmonte P."/>
            <person name="Blom J."/>
            <person name="Mitchell K.K."/>
        </authorList>
    </citation>
    <scope>NUCLEOTIDE SEQUENCE [LARGE SCALE GENOMIC DNA]</scope>
    <source>
        <strain evidence="1 2">SQ9-PEA</strain>
    </source>
</reference>
<name>A0ABT2F7M2_9STRE</name>
<evidence type="ECO:0000313" key="2">
    <source>
        <dbReference type="Proteomes" id="UP001206548"/>
    </source>
</evidence>
<evidence type="ECO:0000313" key="1">
    <source>
        <dbReference type="EMBL" id="MCS4488463.1"/>
    </source>
</evidence>
<dbReference type="RefSeq" id="WP_259138673.1">
    <property type="nucleotide sequence ID" value="NZ_JANUXX010000006.1"/>
</dbReference>